<evidence type="ECO:0000313" key="3">
    <source>
        <dbReference type="Proteomes" id="UP001066276"/>
    </source>
</evidence>
<gene>
    <name evidence="2" type="ORF">NDU88_006754</name>
</gene>
<evidence type="ECO:0000313" key="2">
    <source>
        <dbReference type="EMBL" id="KAJ1202959.1"/>
    </source>
</evidence>
<sequence length="217" mass="22968">MEEDESGETEDISKSDKSSSGGKKKTYVEEEDSDIEDLITQVLRGRPPPYAVEEGGPSTSSAPTAPSLLSGTVEPVQTDNGQVQGEVQSTPNAVTTSVVQAQTHPPPIQRNYPEIPILEITSTLVVSTEQVVPRPMLVQTELTPVSLPQAQPQGLPKFTQMTGTQSDVTPVMNQSMGVALQQNAAVREAPDAISLPITVGPAVPLFAQNKQIAGEKG</sequence>
<feature type="compositionally biased region" description="Low complexity" evidence="1">
    <location>
        <begin position="55"/>
        <end position="71"/>
    </location>
</feature>
<comment type="caution">
    <text evidence="2">The sequence shown here is derived from an EMBL/GenBank/DDBJ whole genome shotgun (WGS) entry which is preliminary data.</text>
</comment>
<name>A0AAV7VSA8_PLEWA</name>
<accession>A0AAV7VSA8</accession>
<evidence type="ECO:0000256" key="1">
    <source>
        <dbReference type="SAM" id="MobiDB-lite"/>
    </source>
</evidence>
<proteinExistence type="predicted"/>
<feature type="compositionally biased region" description="Polar residues" evidence="1">
    <location>
        <begin position="75"/>
        <end position="91"/>
    </location>
</feature>
<dbReference type="EMBL" id="JANPWB010000003">
    <property type="protein sequence ID" value="KAJ1202959.1"/>
    <property type="molecule type" value="Genomic_DNA"/>
</dbReference>
<keyword evidence="3" id="KW-1185">Reference proteome</keyword>
<protein>
    <submittedName>
        <fullName evidence="2">Uncharacterized protein</fullName>
    </submittedName>
</protein>
<dbReference type="AlphaFoldDB" id="A0AAV7VSA8"/>
<dbReference type="Proteomes" id="UP001066276">
    <property type="component" value="Chromosome 2_1"/>
</dbReference>
<reference evidence="2" key="1">
    <citation type="journal article" date="2022" name="bioRxiv">
        <title>Sequencing and chromosome-scale assembly of the giantPleurodeles waltlgenome.</title>
        <authorList>
            <person name="Brown T."/>
            <person name="Elewa A."/>
            <person name="Iarovenko S."/>
            <person name="Subramanian E."/>
            <person name="Araus A.J."/>
            <person name="Petzold A."/>
            <person name="Susuki M."/>
            <person name="Suzuki K.-i.T."/>
            <person name="Hayashi T."/>
            <person name="Toyoda A."/>
            <person name="Oliveira C."/>
            <person name="Osipova E."/>
            <person name="Leigh N.D."/>
            <person name="Simon A."/>
            <person name="Yun M.H."/>
        </authorList>
    </citation>
    <scope>NUCLEOTIDE SEQUENCE</scope>
    <source>
        <strain evidence="2">20211129_DDA</strain>
        <tissue evidence="2">Liver</tissue>
    </source>
</reference>
<feature type="compositionally biased region" description="Acidic residues" evidence="1">
    <location>
        <begin position="1"/>
        <end position="10"/>
    </location>
</feature>
<organism evidence="2 3">
    <name type="scientific">Pleurodeles waltl</name>
    <name type="common">Iberian ribbed newt</name>
    <dbReference type="NCBI Taxonomy" id="8319"/>
    <lineage>
        <taxon>Eukaryota</taxon>
        <taxon>Metazoa</taxon>
        <taxon>Chordata</taxon>
        <taxon>Craniata</taxon>
        <taxon>Vertebrata</taxon>
        <taxon>Euteleostomi</taxon>
        <taxon>Amphibia</taxon>
        <taxon>Batrachia</taxon>
        <taxon>Caudata</taxon>
        <taxon>Salamandroidea</taxon>
        <taxon>Salamandridae</taxon>
        <taxon>Pleurodelinae</taxon>
        <taxon>Pleurodeles</taxon>
    </lineage>
</organism>
<feature type="region of interest" description="Disordered" evidence="1">
    <location>
        <begin position="1"/>
        <end position="91"/>
    </location>
</feature>